<dbReference type="Gene3D" id="1.25.40.10">
    <property type="entry name" value="Tetratricopeptide repeat domain"/>
    <property type="match status" value="1"/>
</dbReference>
<evidence type="ECO:0000256" key="1">
    <source>
        <dbReference type="ARBA" id="ARBA00022737"/>
    </source>
</evidence>
<dbReference type="PANTHER" id="PTHR47682">
    <property type="entry name" value="TETRATRICOPEPTIDE REPEAT (TPR)-CONTAINING PROTEIN"/>
    <property type="match status" value="1"/>
</dbReference>
<feature type="signal peptide" evidence="5">
    <location>
        <begin position="1"/>
        <end position="26"/>
    </location>
</feature>
<dbReference type="InterPro" id="IPR019734">
    <property type="entry name" value="TPR_rpt"/>
</dbReference>
<dbReference type="PROSITE" id="PS50005">
    <property type="entry name" value="TPR"/>
    <property type="match status" value="1"/>
</dbReference>
<dbReference type="AlphaFoldDB" id="A0A7R9U417"/>
<feature type="region of interest" description="Disordered" evidence="4">
    <location>
        <begin position="323"/>
        <end position="344"/>
    </location>
</feature>
<feature type="chain" id="PRO_5030917725" evidence="5">
    <location>
        <begin position="27"/>
        <end position="344"/>
    </location>
</feature>
<name>A0A7R9U417_9STRA</name>
<keyword evidence="1" id="KW-0677">Repeat</keyword>
<feature type="compositionally biased region" description="Basic and acidic residues" evidence="4">
    <location>
        <begin position="333"/>
        <end position="344"/>
    </location>
</feature>
<evidence type="ECO:0000256" key="2">
    <source>
        <dbReference type="ARBA" id="ARBA00022803"/>
    </source>
</evidence>
<keyword evidence="2 3" id="KW-0802">TPR repeat</keyword>
<feature type="compositionally biased region" description="Basic residues" evidence="4">
    <location>
        <begin position="323"/>
        <end position="332"/>
    </location>
</feature>
<dbReference type="SUPFAM" id="SSF52833">
    <property type="entry name" value="Thioredoxin-like"/>
    <property type="match status" value="1"/>
</dbReference>
<reference evidence="6" key="1">
    <citation type="submission" date="2021-01" db="EMBL/GenBank/DDBJ databases">
        <authorList>
            <person name="Corre E."/>
            <person name="Pelletier E."/>
            <person name="Niang G."/>
            <person name="Scheremetjew M."/>
            <person name="Finn R."/>
            <person name="Kale V."/>
            <person name="Holt S."/>
            <person name="Cochrane G."/>
            <person name="Meng A."/>
            <person name="Brown T."/>
            <person name="Cohen L."/>
        </authorList>
    </citation>
    <scope>NUCLEOTIDE SEQUENCE</scope>
    <source>
        <strain evidence="6">CCMP2078</strain>
    </source>
</reference>
<evidence type="ECO:0000256" key="5">
    <source>
        <dbReference type="SAM" id="SignalP"/>
    </source>
</evidence>
<dbReference type="Gene3D" id="3.40.30.10">
    <property type="entry name" value="Glutaredoxin"/>
    <property type="match status" value="1"/>
</dbReference>
<dbReference type="Pfam" id="PF07719">
    <property type="entry name" value="TPR_2"/>
    <property type="match status" value="1"/>
</dbReference>
<dbReference type="InterPro" id="IPR036249">
    <property type="entry name" value="Thioredoxin-like_sf"/>
</dbReference>
<feature type="repeat" description="TPR" evidence="3">
    <location>
        <begin position="266"/>
        <end position="299"/>
    </location>
</feature>
<accession>A0A7R9U417</accession>
<dbReference type="CDD" id="cd02980">
    <property type="entry name" value="TRX_Fd_family"/>
    <property type="match status" value="1"/>
</dbReference>
<protein>
    <submittedName>
        <fullName evidence="6">Uncharacterized protein</fullName>
    </submittedName>
</protein>
<dbReference type="PANTHER" id="PTHR47682:SF1">
    <property type="entry name" value="TETRATRICOPEPTIDE REPEAT (TPR)-CONTAINING PROTEIN"/>
    <property type="match status" value="1"/>
</dbReference>
<evidence type="ECO:0000313" key="6">
    <source>
        <dbReference type="EMBL" id="CAD8252036.1"/>
    </source>
</evidence>
<dbReference type="EMBL" id="HBEA01002059">
    <property type="protein sequence ID" value="CAD8252036.1"/>
    <property type="molecule type" value="Transcribed_RNA"/>
</dbReference>
<proteinExistence type="predicted"/>
<dbReference type="SMART" id="SM00028">
    <property type="entry name" value="TPR"/>
    <property type="match status" value="2"/>
</dbReference>
<sequence>MRQRRAGRLGATLLLAQICCSSKVFSLQMALSGGVNVNTARVNVCTNRWCKEKGSGATLASFIGLIPDDNVLVSGVGCLGKCNKGPNIQIMHRNGTWYELNRVDSVDKVYRILTDHLQCRVSPAAAECLQHNFEGNAHLDRNEVTQAIASYNKAIDAGFKDQEGVILVMRSTAYLQRAFSHRIDVRNTLDRNADFQKMEAAIIAAFTAAMELPYWTNTMLRLILSIGEAQAETYHNLKLHHGLYEFAVLQATDDAVRATQLLPNYSKCWLRAGEALAELRRTDEALQYFDTAVSLDPSLASVVEPIVNHLQESRDQRRFRHQMLRGRGGRPKAGKEQDLKPEFK</sequence>
<evidence type="ECO:0000256" key="4">
    <source>
        <dbReference type="SAM" id="MobiDB-lite"/>
    </source>
</evidence>
<gene>
    <name evidence="6" type="ORF">PPYR1160_LOCUS1528</name>
</gene>
<dbReference type="SUPFAM" id="SSF48452">
    <property type="entry name" value="TPR-like"/>
    <property type="match status" value="1"/>
</dbReference>
<evidence type="ECO:0000256" key="3">
    <source>
        <dbReference type="PROSITE-ProRule" id="PRU00339"/>
    </source>
</evidence>
<dbReference type="InterPro" id="IPR011990">
    <property type="entry name" value="TPR-like_helical_dom_sf"/>
</dbReference>
<dbReference type="InterPro" id="IPR013105">
    <property type="entry name" value="TPR_2"/>
</dbReference>
<keyword evidence="5" id="KW-0732">Signal</keyword>
<organism evidence="6">
    <name type="scientific">Pinguiococcus pyrenoidosus</name>
    <dbReference type="NCBI Taxonomy" id="172671"/>
    <lineage>
        <taxon>Eukaryota</taxon>
        <taxon>Sar</taxon>
        <taxon>Stramenopiles</taxon>
        <taxon>Ochrophyta</taxon>
        <taxon>Pinguiophyceae</taxon>
        <taxon>Pinguiochrysidales</taxon>
        <taxon>Pinguiochrysidaceae</taxon>
        <taxon>Pinguiococcus</taxon>
    </lineage>
</organism>